<dbReference type="Gene3D" id="1.10.30.50">
    <property type="match status" value="1"/>
</dbReference>
<sequence length="283" mass="33281">MIALERVRTADKVHKNFTGARRVAWNKELLIRQKEILAGKFEAHNFVQNRWKVAKEQLFAESSGKCAYCEADTRVVSHGDVEHFRPKSKYWWLAYCYDNYLVACQVCNSVYKGNDFPLSDELKALSPPTLTISTTNQEIDLLALTINPDPIDNSGLKLTEFVKAYHIERPLLLNPYFDDPSEYFAWEIDAVLKHIILIPQKPKYKPYIEAAEKYYGLNRKELKESRYFFYEIYNTLYQVLFQNIDRISENTRQQIEDRIVKMKDKSAPFAGMIRYFDLKNRGF</sequence>
<evidence type="ECO:0000313" key="2">
    <source>
        <dbReference type="Proteomes" id="UP000002875"/>
    </source>
</evidence>
<organism evidence="1 2">
    <name type="scientific">Emticicia oligotrophica (strain DSM 17448 / CIP 109782 / MTCC 6937 / GPTSA100-15)</name>
    <dbReference type="NCBI Taxonomy" id="929562"/>
    <lineage>
        <taxon>Bacteria</taxon>
        <taxon>Pseudomonadati</taxon>
        <taxon>Bacteroidota</taxon>
        <taxon>Cytophagia</taxon>
        <taxon>Cytophagales</taxon>
        <taxon>Leadbetterellaceae</taxon>
        <taxon>Emticicia</taxon>
    </lineage>
</organism>
<dbReference type="RefSeq" id="WP_015026207.1">
    <property type="nucleotide sequence ID" value="NC_018742.1"/>
</dbReference>
<reference evidence="1 2" key="1">
    <citation type="submission" date="2011-07" db="EMBL/GenBank/DDBJ databases">
        <title>The complete genome of plasmid 1 of Emticicia oligotrophica DSM 17448.</title>
        <authorList>
            <consortium name="US DOE Joint Genome Institute (JGI-PGF)"/>
            <person name="Lucas S."/>
            <person name="Han J."/>
            <person name="Lapidus A."/>
            <person name="Bruce D."/>
            <person name="Goodwin L."/>
            <person name="Pitluck S."/>
            <person name="Peters L."/>
            <person name="Kyrpides N."/>
            <person name="Mavromatis K."/>
            <person name="Ivanova N."/>
            <person name="Ovchinnikova G."/>
            <person name="Teshima H."/>
            <person name="Detter J.C."/>
            <person name="Tapia R."/>
            <person name="Han C."/>
            <person name="Land M."/>
            <person name="Hauser L."/>
            <person name="Markowitz V."/>
            <person name="Cheng J.-F."/>
            <person name="Hugenholtz P."/>
            <person name="Woyke T."/>
            <person name="Wu D."/>
            <person name="Tindall B."/>
            <person name="Pomrenke H."/>
            <person name="Brambilla E."/>
            <person name="Klenk H.-P."/>
            <person name="Eisen J.A."/>
        </authorList>
    </citation>
    <scope>NUCLEOTIDE SEQUENCE [LARGE SCALE GENOMIC DNA]</scope>
    <source>
        <strain evidence="2">DSM 17448 / GPTSA100-15</strain>
        <plasmid evidence="1 2">pEMTOL01</plasmid>
    </source>
</reference>
<gene>
    <name evidence="1" type="ordered locus">Emtol_0189</name>
</gene>
<evidence type="ECO:0000313" key="1">
    <source>
        <dbReference type="EMBL" id="AFK05461.1"/>
    </source>
</evidence>
<proteinExistence type="predicted"/>
<accession>A0ABM5N7N4</accession>
<keyword evidence="1" id="KW-0614">Plasmid</keyword>
<dbReference type="Proteomes" id="UP000002875">
    <property type="component" value="Plasmid pEMTOL01"/>
</dbReference>
<name>A0ABM5N7N4_EMTOG</name>
<protein>
    <recommendedName>
        <fullName evidence="3">TIGR02646 family protein</fullName>
    </recommendedName>
</protein>
<evidence type="ECO:0008006" key="3">
    <source>
        <dbReference type="Google" id="ProtNLM"/>
    </source>
</evidence>
<keyword evidence="2" id="KW-1185">Reference proteome</keyword>
<geneLocation type="plasmid" evidence="1 2">
    <name>pEMTOL01</name>
</geneLocation>
<dbReference type="EMBL" id="CP002962">
    <property type="protein sequence ID" value="AFK05461.1"/>
    <property type="molecule type" value="Genomic_DNA"/>
</dbReference>